<evidence type="ECO:0000313" key="2">
    <source>
        <dbReference type="EMBL" id="MUN63733.1"/>
    </source>
</evidence>
<accession>A0A6N8GR29</accession>
<dbReference type="AlphaFoldDB" id="A0A6N8GR29"/>
<proteinExistence type="predicted"/>
<feature type="region of interest" description="Disordered" evidence="1">
    <location>
        <begin position="34"/>
        <end position="76"/>
    </location>
</feature>
<organism evidence="2 3">
    <name type="scientific">Kocuria sediminis</name>
    <dbReference type="NCBI Taxonomy" id="1038857"/>
    <lineage>
        <taxon>Bacteria</taxon>
        <taxon>Bacillati</taxon>
        <taxon>Actinomycetota</taxon>
        <taxon>Actinomycetes</taxon>
        <taxon>Micrococcales</taxon>
        <taxon>Micrococcaceae</taxon>
        <taxon>Kocuria</taxon>
    </lineage>
</organism>
<comment type="caution">
    <text evidence="2">The sequence shown here is derived from an EMBL/GenBank/DDBJ whole genome shotgun (WGS) entry which is preliminary data.</text>
</comment>
<evidence type="ECO:0000313" key="3">
    <source>
        <dbReference type="Proteomes" id="UP000436989"/>
    </source>
</evidence>
<sequence length="191" mass="19150">MEPSGSVVAGGTLRRSTTHVAAVVLSLSAGVLAGCGPTEVPDPGSDVSEGSTASGPAGASPTAAPSAPTPAEQSDLAYAGAYDEAFRAGLTADTGQRVTLSGVVGDLADSRSAYELADPSDPDLDPLLVSARDPVPDLEIGDLVEVTGTVRNGFRSPAGTEGDEQADLYDQHLGDPYLDLADTKITDSPGP</sequence>
<keyword evidence="3" id="KW-1185">Reference proteome</keyword>
<dbReference type="Proteomes" id="UP000436989">
    <property type="component" value="Unassembled WGS sequence"/>
</dbReference>
<gene>
    <name evidence="2" type="ORF">GMA12_11355</name>
</gene>
<feature type="compositionally biased region" description="Low complexity" evidence="1">
    <location>
        <begin position="50"/>
        <end position="71"/>
    </location>
</feature>
<protein>
    <submittedName>
        <fullName evidence="2">Uncharacterized protein</fullName>
    </submittedName>
</protein>
<dbReference type="EMBL" id="WOGU01000009">
    <property type="protein sequence ID" value="MUN63733.1"/>
    <property type="molecule type" value="Genomic_DNA"/>
</dbReference>
<name>A0A6N8GR29_9MICC</name>
<dbReference type="RefSeq" id="WP_156269633.1">
    <property type="nucleotide sequence ID" value="NZ_WOGU01000009.1"/>
</dbReference>
<reference evidence="2 3" key="1">
    <citation type="submission" date="2019-12" db="EMBL/GenBank/DDBJ databases">
        <authorList>
            <person name="Shi Y."/>
        </authorList>
    </citation>
    <scope>NUCLEOTIDE SEQUENCE [LARGE SCALE GENOMIC DNA]</scope>
    <source>
        <strain evidence="2 3">JCM 17929</strain>
    </source>
</reference>
<evidence type="ECO:0000256" key="1">
    <source>
        <dbReference type="SAM" id="MobiDB-lite"/>
    </source>
</evidence>